<evidence type="ECO:0000256" key="1">
    <source>
        <dbReference type="SAM" id="MobiDB-lite"/>
    </source>
</evidence>
<accession>K5D5R4</accession>
<dbReference type="EMBL" id="AMCW01000071">
    <property type="protein sequence ID" value="EKK02057.1"/>
    <property type="molecule type" value="Genomic_DNA"/>
</dbReference>
<gene>
    <name evidence="2" type="ORF">RBSH_02605</name>
</gene>
<organism evidence="2 3">
    <name type="scientific">Rhodopirellula baltica SH28</name>
    <dbReference type="NCBI Taxonomy" id="993517"/>
    <lineage>
        <taxon>Bacteria</taxon>
        <taxon>Pseudomonadati</taxon>
        <taxon>Planctomycetota</taxon>
        <taxon>Planctomycetia</taxon>
        <taxon>Pirellulales</taxon>
        <taxon>Pirellulaceae</taxon>
        <taxon>Rhodopirellula</taxon>
    </lineage>
</organism>
<name>K5D5R4_RHOBT</name>
<evidence type="ECO:0000313" key="2">
    <source>
        <dbReference type="EMBL" id="EKK02057.1"/>
    </source>
</evidence>
<dbReference type="Proteomes" id="UP000007993">
    <property type="component" value="Unassembled WGS sequence"/>
</dbReference>
<reference evidence="2 3" key="1">
    <citation type="journal article" date="2013" name="Mar. Genomics">
        <title>Expression of sulfatases in Rhodopirellula baltica and the diversity of sulfatases in the genus Rhodopirellula.</title>
        <authorList>
            <person name="Wegner C.E."/>
            <person name="Richter-Heitmann T."/>
            <person name="Klindworth A."/>
            <person name="Klockow C."/>
            <person name="Richter M."/>
            <person name="Achstetter T."/>
            <person name="Glockner F.O."/>
            <person name="Harder J."/>
        </authorList>
    </citation>
    <scope>NUCLEOTIDE SEQUENCE [LARGE SCALE GENOMIC DNA]</scope>
    <source>
        <strain evidence="2 3">SH28</strain>
    </source>
</reference>
<dbReference type="AlphaFoldDB" id="K5D5R4"/>
<proteinExistence type="predicted"/>
<evidence type="ECO:0000313" key="3">
    <source>
        <dbReference type="Proteomes" id="UP000007993"/>
    </source>
</evidence>
<feature type="region of interest" description="Disordered" evidence="1">
    <location>
        <begin position="1"/>
        <end position="45"/>
    </location>
</feature>
<sequence length="45" mass="4781">MCRPIAISSPIGSVSAGENWHGDRITPTQRGHFAAKAAGCDRETK</sequence>
<comment type="caution">
    <text evidence="2">The sequence shown here is derived from an EMBL/GenBank/DDBJ whole genome shotgun (WGS) entry which is preliminary data.</text>
</comment>
<protein>
    <submittedName>
        <fullName evidence="2">Uncharacterized protein</fullName>
    </submittedName>
</protein>